<evidence type="ECO:0000256" key="1">
    <source>
        <dbReference type="ARBA" id="ARBA00010746"/>
    </source>
</evidence>
<evidence type="ECO:0000256" key="3">
    <source>
        <dbReference type="ARBA" id="ARBA00022525"/>
    </source>
</evidence>
<organism evidence="5">
    <name type="scientific">Triticum urartu</name>
    <name type="common">Red wild einkorn</name>
    <name type="synonym">Crithodium urartu</name>
    <dbReference type="NCBI Taxonomy" id="4572"/>
    <lineage>
        <taxon>Eukaryota</taxon>
        <taxon>Viridiplantae</taxon>
        <taxon>Streptophyta</taxon>
        <taxon>Embryophyta</taxon>
        <taxon>Tracheophyta</taxon>
        <taxon>Spermatophyta</taxon>
        <taxon>Magnoliopsida</taxon>
        <taxon>Liliopsida</taxon>
        <taxon>Poales</taxon>
        <taxon>Poaceae</taxon>
        <taxon>BOP clade</taxon>
        <taxon>Pooideae</taxon>
        <taxon>Triticodae</taxon>
        <taxon>Triticeae</taxon>
        <taxon>Triticinae</taxon>
        <taxon>Triticum</taxon>
    </lineage>
</organism>
<dbReference type="OMA" id="FQSEMIR"/>
<name>M7YK94_TRIUA</name>
<keyword evidence="4" id="KW-0052">Apoplast</keyword>
<dbReference type="InterPro" id="IPR044859">
    <property type="entry name" value="Allene_oxi_cyc_Dirigent"/>
</dbReference>
<reference evidence="5" key="1">
    <citation type="journal article" date="2013" name="Nature">
        <title>Draft genome of the wheat A-genome progenitor Triticum urartu.</title>
        <authorList>
            <person name="Ling H.Q."/>
            <person name="Zhao S."/>
            <person name="Liu D."/>
            <person name="Wang J."/>
            <person name="Sun H."/>
            <person name="Zhang C."/>
            <person name="Fan H."/>
            <person name="Li D."/>
            <person name="Dong L."/>
            <person name="Tao Y."/>
            <person name="Gao C."/>
            <person name="Wu H."/>
            <person name="Li Y."/>
            <person name="Cui Y."/>
            <person name="Guo X."/>
            <person name="Zheng S."/>
            <person name="Wang B."/>
            <person name="Yu K."/>
            <person name="Liang Q."/>
            <person name="Yang W."/>
            <person name="Lou X."/>
            <person name="Chen J."/>
            <person name="Feng M."/>
            <person name="Jian J."/>
            <person name="Zhang X."/>
            <person name="Luo G."/>
            <person name="Jiang Y."/>
            <person name="Liu J."/>
            <person name="Wang Z."/>
            <person name="Sha Y."/>
            <person name="Zhang B."/>
            <person name="Wu H."/>
            <person name="Tang D."/>
            <person name="Shen Q."/>
            <person name="Xue P."/>
            <person name="Zou S."/>
            <person name="Wang X."/>
            <person name="Liu X."/>
            <person name="Wang F."/>
            <person name="Yang Y."/>
            <person name="An X."/>
            <person name="Dong Z."/>
            <person name="Zhang K."/>
            <person name="Zhang X."/>
            <person name="Luo M.C."/>
            <person name="Dvorak J."/>
            <person name="Tong Y."/>
            <person name="Wang J."/>
            <person name="Yang H."/>
            <person name="Li Z."/>
            <person name="Wang D."/>
            <person name="Zhang A."/>
            <person name="Wang J."/>
        </authorList>
    </citation>
    <scope>NUCLEOTIDE SEQUENCE</scope>
</reference>
<dbReference type="Gene3D" id="2.40.480.10">
    <property type="entry name" value="Allene oxide cyclase-like"/>
    <property type="match status" value="1"/>
</dbReference>
<dbReference type="AlphaFoldDB" id="M7YK94"/>
<gene>
    <name evidence="5" type="ORF">TRIUR3_31666</name>
</gene>
<evidence type="ECO:0000256" key="4">
    <source>
        <dbReference type="RuleBase" id="RU363099"/>
    </source>
</evidence>
<proteinExistence type="inferred from homology"/>
<dbReference type="PANTHER" id="PTHR21495">
    <property type="entry name" value="NUCLEOPORIN-RELATED"/>
    <property type="match status" value="1"/>
</dbReference>
<comment type="subunit">
    <text evidence="2 4">Homodimer.</text>
</comment>
<dbReference type="EMBL" id="KD263239">
    <property type="protein sequence ID" value="EMS47286.1"/>
    <property type="molecule type" value="Genomic_DNA"/>
</dbReference>
<dbReference type="InterPro" id="IPR004265">
    <property type="entry name" value="Dirigent"/>
</dbReference>
<protein>
    <recommendedName>
        <fullName evidence="4">Dirigent protein</fullName>
    </recommendedName>
</protein>
<dbReference type="eggNOG" id="ENOG502R2U2">
    <property type="taxonomic scope" value="Eukaryota"/>
</dbReference>
<evidence type="ECO:0000313" key="5">
    <source>
        <dbReference type="EMBL" id="EMS47286.1"/>
    </source>
</evidence>
<dbReference type="STRING" id="4572.M7YK94"/>
<sequence>MASPFGVFVCLLIVLPQIQAASIPYNGTVPLQGCQIPCMTEVNLHLFLHQFVDGPNQPNRNEETLLQTSFPFGFGTTIVHDWTLTETTNSKDTVVARAQGVHVQAGLTKDNRWYMTHNIEFEQGRFAGSTLQVIGITAGLESGQWSIVGGTGQFIMAQGIISFTNHPASTWEDGIKELNIRARYTNPQPEYAKASCINVLKGITAGIKEVRPLITRIRAPHGLEQGRAVGIDLYSGDYAIYLSNQLLRKSRMGVEIGGVEGSAPTTLDDPRFQSEMIRRVASCRAGNA</sequence>
<dbReference type="Pfam" id="PF03018">
    <property type="entry name" value="Dirigent"/>
    <property type="match status" value="1"/>
</dbReference>
<comment type="function">
    <text evidence="4">Dirigent proteins impart stereoselectivity on the phenoxy radical-coupling reaction, yielding optically active lignans from two molecules of coniferyl alcohol in the biosynthesis of lignans, flavonolignans, and alkaloids and thus plays a central role in plant secondary metabolism.</text>
</comment>
<feature type="chain" id="PRO_5010896052" description="Dirigent protein" evidence="4">
    <location>
        <begin position="21"/>
        <end position="288"/>
    </location>
</feature>
<evidence type="ECO:0000256" key="2">
    <source>
        <dbReference type="ARBA" id="ARBA00011738"/>
    </source>
</evidence>
<keyword evidence="4" id="KW-0732">Signal</keyword>
<dbReference type="GO" id="GO:0009699">
    <property type="term" value="P:phenylpropanoid biosynthetic process"/>
    <property type="evidence" value="ECO:0007669"/>
    <property type="project" value="UniProtKB-ARBA"/>
</dbReference>
<comment type="similarity">
    <text evidence="1 4">Belongs to the plant dirigent protein family.</text>
</comment>
<dbReference type="GO" id="GO:0048046">
    <property type="term" value="C:apoplast"/>
    <property type="evidence" value="ECO:0007669"/>
    <property type="project" value="UniProtKB-SubCell"/>
</dbReference>
<accession>M7YK94</accession>
<feature type="signal peptide" evidence="4">
    <location>
        <begin position="1"/>
        <end position="20"/>
    </location>
</feature>
<keyword evidence="3 4" id="KW-0964">Secreted</keyword>
<comment type="subcellular location">
    <subcellularLocation>
        <location evidence="4">Secreted</location>
        <location evidence="4">Extracellular space</location>
        <location evidence="4">Apoplast</location>
    </subcellularLocation>
</comment>